<sequence>MSRHQSKFIQQLVMEVFYKVDNPISNNEEKLLGIYSCVDTIKSLLELGTNDVRFIEIWGMSETAKIHYSGLLSVAESVELFHLKAFKKIHQPKEFKEHSGLIEKHAGGLPSALKVLVHFYLAGTLKCGKGIGVSVLIEKSLIVISEGKLHMHDLIQEMGWHIVRQVHPSELRKYNRLWDPEEVCDVSTENMGQAVEGLQLDLPKPKSVDFSSDALRKILKVPSSLECSELGKLSKFLGNLGCLEELHTDRIYVIQLPPSIGLMLKKLKILSLHGRKNSIVPDHPLCFGLPLAMGLSSLEKLYISNLNLTELSSEISCLLSSFEFDIDGNDFVNLPSSMTEFSQLLILWLAGCKKLQELPKLPLSVEELYADDCELLQDLADPLPMYTKLSTILTRQLFHIGYYGNILFNPPL</sequence>
<feature type="domain" description="Disease resistance protein Roq1-like winged-helix" evidence="2">
    <location>
        <begin position="131"/>
        <end position="166"/>
    </location>
</feature>
<dbReference type="Proteomes" id="UP001187471">
    <property type="component" value="Unassembled WGS sequence"/>
</dbReference>
<dbReference type="InterPro" id="IPR058192">
    <property type="entry name" value="WHD_ROQ1-like"/>
</dbReference>
<dbReference type="InterPro" id="IPR032675">
    <property type="entry name" value="LRR_dom_sf"/>
</dbReference>
<keyword evidence="1" id="KW-0677">Repeat</keyword>
<evidence type="ECO:0000313" key="3">
    <source>
        <dbReference type="EMBL" id="KAK2973273.1"/>
    </source>
</evidence>
<dbReference type="SUPFAM" id="SSF46785">
    <property type="entry name" value="Winged helix' DNA-binding domain"/>
    <property type="match status" value="1"/>
</dbReference>
<dbReference type="GO" id="GO:0006952">
    <property type="term" value="P:defense response"/>
    <property type="evidence" value="ECO:0007669"/>
    <property type="project" value="InterPro"/>
</dbReference>
<gene>
    <name evidence="3" type="ORF">RJ640_009728</name>
</gene>
<dbReference type="Gene3D" id="3.80.10.10">
    <property type="entry name" value="Ribonuclease Inhibitor"/>
    <property type="match status" value="1"/>
</dbReference>
<dbReference type="InterPro" id="IPR036390">
    <property type="entry name" value="WH_DNA-bd_sf"/>
</dbReference>
<proteinExistence type="predicted"/>
<dbReference type="AlphaFoldDB" id="A0AA88U6X8"/>
<evidence type="ECO:0000313" key="4">
    <source>
        <dbReference type="Proteomes" id="UP001187471"/>
    </source>
</evidence>
<dbReference type="InterPro" id="IPR044974">
    <property type="entry name" value="Disease_R_plants"/>
</dbReference>
<dbReference type="SUPFAM" id="SSF52058">
    <property type="entry name" value="L domain-like"/>
    <property type="match status" value="1"/>
</dbReference>
<accession>A0AA88U6X8</accession>
<dbReference type="PANTHER" id="PTHR11017">
    <property type="entry name" value="LEUCINE-RICH REPEAT-CONTAINING PROTEIN"/>
    <property type="match status" value="1"/>
</dbReference>
<name>A0AA88U6X8_9ASTE</name>
<dbReference type="EMBL" id="JAVXUO010002434">
    <property type="protein sequence ID" value="KAK2973273.1"/>
    <property type="molecule type" value="Genomic_DNA"/>
</dbReference>
<dbReference type="Pfam" id="PF23282">
    <property type="entry name" value="WHD_ROQ1"/>
    <property type="match status" value="1"/>
</dbReference>
<evidence type="ECO:0000256" key="1">
    <source>
        <dbReference type="ARBA" id="ARBA00022737"/>
    </source>
</evidence>
<dbReference type="PANTHER" id="PTHR11017:SF555">
    <property type="entry name" value="TIR-NBS-LRR RCT1-LIKE RESISTANCE PROTEIN"/>
    <property type="match status" value="1"/>
</dbReference>
<reference evidence="3" key="1">
    <citation type="submission" date="2022-12" db="EMBL/GenBank/DDBJ databases">
        <title>Draft genome assemblies for two species of Escallonia (Escalloniales).</title>
        <authorList>
            <person name="Chanderbali A."/>
            <person name="Dervinis C."/>
            <person name="Anghel I."/>
            <person name="Soltis D."/>
            <person name="Soltis P."/>
            <person name="Zapata F."/>
        </authorList>
    </citation>
    <scope>NUCLEOTIDE SEQUENCE</scope>
    <source>
        <strain evidence="3">UCBG92.1500</strain>
        <tissue evidence="3">Leaf</tissue>
    </source>
</reference>
<evidence type="ECO:0000259" key="2">
    <source>
        <dbReference type="Pfam" id="PF23282"/>
    </source>
</evidence>
<keyword evidence="4" id="KW-1185">Reference proteome</keyword>
<protein>
    <recommendedName>
        <fullName evidence="2">Disease resistance protein Roq1-like winged-helix domain-containing protein</fullName>
    </recommendedName>
</protein>
<comment type="caution">
    <text evidence="3">The sequence shown here is derived from an EMBL/GenBank/DDBJ whole genome shotgun (WGS) entry which is preliminary data.</text>
</comment>
<organism evidence="3 4">
    <name type="scientific">Escallonia rubra</name>
    <dbReference type="NCBI Taxonomy" id="112253"/>
    <lineage>
        <taxon>Eukaryota</taxon>
        <taxon>Viridiplantae</taxon>
        <taxon>Streptophyta</taxon>
        <taxon>Embryophyta</taxon>
        <taxon>Tracheophyta</taxon>
        <taxon>Spermatophyta</taxon>
        <taxon>Magnoliopsida</taxon>
        <taxon>eudicotyledons</taxon>
        <taxon>Gunneridae</taxon>
        <taxon>Pentapetalae</taxon>
        <taxon>asterids</taxon>
        <taxon>campanulids</taxon>
        <taxon>Escalloniales</taxon>
        <taxon>Escalloniaceae</taxon>
        <taxon>Escallonia</taxon>
    </lineage>
</organism>